<dbReference type="STRING" id="236234.A0A1J9SB11"/>
<dbReference type="InterPro" id="IPR004304">
    <property type="entry name" value="FmdA_AmdA"/>
</dbReference>
<gene>
    <name evidence="1" type="ORF">BKCO1_800075</name>
</gene>
<evidence type="ECO:0000313" key="2">
    <source>
        <dbReference type="Proteomes" id="UP000183809"/>
    </source>
</evidence>
<dbReference type="SUPFAM" id="SSF141130">
    <property type="entry name" value="Acetamidase/Formamidase-like"/>
    <property type="match status" value="1"/>
</dbReference>
<dbReference type="AlphaFoldDB" id="A0A1J9SB11"/>
<comment type="caution">
    <text evidence="1">The sequence shown here is derived from an EMBL/GenBank/DDBJ whole genome shotgun (WGS) entry which is preliminary data.</text>
</comment>
<dbReference type="PANTHER" id="PTHR31891">
    <property type="entry name" value="FORMAMIDASE C869.04-RELATED"/>
    <property type="match status" value="1"/>
</dbReference>
<dbReference type="OrthoDB" id="9975579at2759"/>
<dbReference type="EMBL" id="MNUE01000008">
    <property type="protein sequence ID" value="OJD37052.1"/>
    <property type="molecule type" value="Genomic_DNA"/>
</dbReference>
<reference evidence="1 2" key="1">
    <citation type="submission" date="2016-10" db="EMBL/GenBank/DDBJ databases">
        <title>Proteomics and genomics reveal pathogen-plant mechanisms compatible with a hemibiotrophic lifestyle of Diplodia corticola.</title>
        <authorList>
            <person name="Fernandes I."/>
            <person name="De Jonge R."/>
            <person name="Van De Peer Y."/>
            <person name="Devreese B."/>
            <person name="Alves A."/>
            <person name="Esteves A.C."/>
        </authorList>
    </citation>
    <scope>NUCLEOTIDE SEQUENCE [LARGE SCALE GENOMIC DNA]</scope>
    <source>
        <strain evidence="1 2">CBS 112549</strain>
    </source>
</reference>
<dbReference type="NCBIfam" id="NF045496">
    <property type="entry name" value="FormamaseFmdA"/>
    <property type="match status" value="1"/>
</dbReference>
<evidence type="ECO:0000313" key="1">
    <source>
        <dbReference type="EMBL" id="OJD37052.1"/>
    </source>
</evidence>
<dbReference type="GO" id="GO:0016811">
    <property type="term" value="F:hydrolase activity, acting on carbon-nitrogen (but not peptide) bonds, in linear amides"/>
    <property type="evidence" value="ECO:0007669"/>
    <property type="project" value="InterPro"/>
</dbReference>
<sequence length="412" mass="44972">MAKHVRYAAKVDLNKDAAEQPHLHNRWHPDIPFAGKIKNGEVVKIECLDWTGGQIKNNDSADDVRNVDLTKIHYLTGPFEVETAEPGDVLLVEIQDVQPLEEQPWGFTGVFHKDNGGGFLDDIYPEAAKAIWDFEGIFCSSRHIPGVRFAGLIHPGILGCAPSAEVLAEWNRREGELIQTMDGCGRIVAQPPQPQNVHAGSADAALAAKVGKEGARTIPGRPEHGGNCDIKNLSRGSKVFLPVHVEGAKFSVGDLHFSQGDGEISFCGAIEMPGVITLKLSVMKGGMAQLGMKSPIYQPGPVEPQFGPGRYIYFEGFSVDEHGKQHYMDATVAYRQTVLRCVEYLRRYGYSDYQIYLLLSCAPVQGHVAGIVDIPNACTTMGLPMDIFDFDISPEKPAEKRDLGACAFASGK</sequence>
<dbReference type="Gene3D" id="2.60.120.580">
    <property type="entry name" value="Acetamidase/Formamidase-like domains"/>
    <property type="match status" value="1"/>
</dbReference>
<keyword evidence="2" id="KW-1185">Reference proteome</keyword>
<protein>
    <submittedName>
        <fullName evidence="1">Formamidase</fullName>
    </submittedName>
</protein>
<dbReference type="RefSeq" id="XP_020133293.1">
    <property type="nucleotide sequence ID" value="XM_020279417.1"/>
</dbReference>
<dbReference type="InterPro" id="IPR054833">
    <property type="entry name" value="FormamaseFmdA"/>
</dbReference>
<proteinExistence type="predicted"/>
<dbReference type="PANTHER" id="PTHR31891:SF1">
    <property type="entry name" value="FORMAMIDASE C869.04-RELATED"/>
    <property type="match status" value="1"/>
</dbReference>
<organism evidence="1 2">
    <name type="scientific">Diplodia corticola</name>
    <dbReference type="NCBI Taxonomy" id="236234"/>
    <lineage>
        <taxon>Eukaryota</taxon>
        <taxon>Fungi</taxon>
        <taxon>Dikarya</taxon>
        <taxon>Ascomycota</taxon>
        <taxon>Pezizomycotina</taxon>
        <taxon>Dothideomycetes</taxon>
        <taxon>Dothideomycetes incertae sedis</taxon>
        <taxon>Botryosphaeriales</taxon>
        <taxon>Botryosphaeriaceae</taxon>
        <taxon>Diplodia</taxon>
    </lineage>
</organism>
<name>A0A1J9SB11_9PEZI</name>
<accession>A0A1J9SB11</accession>
<dbReference type="Pfam" id="PF03069">
    <property type="entry name" value="FmdA_AmdA"/>
    <property type="match status" value="1"/>
</dbReference>
<dbReference type="Proteomes" id="UP000183809">
    <property type="component" value="Unassembled WGS sequence"/>
</dbReference>
<dbReference type="GeneID" id="31019680"/>